<sequence length="147" mass="16497">MFCLFKNSRIAYPLNWLVWLASLGGTLYWLYFAFIEKAFLQKVFAGQALFVDLLLGLPVVLVFALVVYAMIFWGLKVLIILFWSDKIIQLPSDASELSDELDPALEDGYWEQEASESNGPQKNAPADVASDELKSASDSDKPTSHDK</sequence>
<organism evidence="3 4">
    <name type="scientific">Hydrogenovibrio thermophilus</name>
    <dbReference type="NCBI Taxonomy" id="265883"/>
    <lineage>
        <taxon>Bacteria</taxon>
        <taxon>Pseudomonadati</taxon>
        <taxon>Pseudomonadota</taxon>
        <taxon>Gammaproteobacteria</taxon>
        <taxon>Thiotrichales</taxon>
        <taxon>Piscirickettsiaceae</taxon>
        <taxon>Hydrogenovibrio</taxon>
    </lineage>
</organism>
<dbReference type="Proteomes" id="UP000285478">
    <property type="component" value="Chromosome"/>
</dbReference>
<keyword evidence="4" id="KW-1185">Reference proteome</keyword>
<reference evidence="3 4" key="1">
    <citation type="journal article" date="2018" name="Environ. Microbiol.">
        <title>Genomes of ubiquitous marine and hypersaline Hydrogenovibrio, Thiomicrorhabdus and Thiomicrospira spp. encode a diversity of mechanisms to sustain chemolithoautotrophy in heterogeneous environments.</title>
        <authorList>
            <person name="Scott K.M."/>
            <person name="Williams J."/>
            <person name="Porter C.M.B."/>
            <person name="Russel S."/>
            <person name="Harmer T.L."/>
            <person name="Paul J.H."/>
            <person name="Antonen K.M."/>
            <person name="Bridges M.K."/>
            <person name="Camper G.J."/>
            <person name="Campla C.K."/>
            <person name="Casella L.G."/>
            <person name="Chase E."/>
            <person name="Conrad J.W."/>
            <person name="Cruz M.C."/>
            <person name="Dunlap D.S."/>
            <person name="Duran L."/>
            <person name="Fahsbender E.M."/>
            <person name="Goldsmith D.B."/>
            <person name="Keeley R.F."/>
            <person name="Kondoff M.R."/>
            <person name="Kussy B.I."/>
            <person name="Lane M.K."/>
            <person name="Lawler S."/>
            <person name="Leigh B.A."/>
            <person name="Lewis C."/>
            <person name="Lostal L.M."/>
            <person name="Marking D."/>
            <person name="Mancera P.A."/>
            <person name="McClenthan E.C."/>
            <person name="McIntyre E.A."/>
            <person name="Mine J.A."/>
            <person name="Modi S."/>
            <person name="Moore B.D."/>
            <person name="Morgan W.A."/>
            <person name="Nelson K.M."/>
            <person name="Nguyen K.N."/>
            <person name="Ogburn N."/>
            <person name="Parrino D.G."/>
            <person name="Pedapudi A.D."/>
            <person name="Pelham R.P."/>
            <person name="Preece A.M."/>
            <person name="Rampersad E.A."/>
            <person name="Richardson J.C."/>
            <person name="Rodgers C.M."/>
            <person name="Schaffer B.L."/>
            <person name="Sheridan N.E."/>
            <person name="Solone M.R."/>
            <person name="Staley Z.R."/>
            <person name="Tabuchi M."/>
            <person name="Waide R.J."/>
            <person name="Wanjugi P.W."/>
            <person name="Young S."/>
            <person name="Clum A."/>
            <person name="Daum C."/>
            <person name="Huntemann M."/>
            <person name="Ivanova N."/>
            <person name="Kyrpides N."/>
            <person name="Mikhailova N."/>
            <person name="Palaniappan K."/>
            <person name="Pillay M."/>
            <person name="Reddy T.B.K."/>
            <person name="Shapiro N."/>
            <person name="Stamatis D."/>
            <person name="Varghese N."/>
            <person name="Woyke T."/>
            <person name="Boden R."/>
            <person name="Freyermuth S.K."/>
            <person name="Kerfeld C.A."/>
        </authorList>
    </citation>
    <scope>NUCLEOTIDE SEQUENCE [LARGE SCALE GENOMIC DNA]</scope>
    <source>
        <strain evidence="3 4">JR-2</strain>
    </source>
</reference>
<dbReference type="EMBL" id="CP035033">
    <property type="protein sequence ID" value="QAB15493.1"/>
    <property type="molecule type" value="Genomic_DNA"/>
</dbReference>
<evidence type="ECO:0000313" key="4">
    <source>
        <dbReference type="Proteomes" id="UP000285478"/>
    </source>
</evidence>
<evidence type="ECO:0000256" key="2">
    <source>
        <dbReference type="SAM" id="Phobius"/>
    </source>
</evidence>
<dbReference type="RefSeq" id="WP_128384958.1">
    <property type="nucleotide sequence ID" value="NZ_CP035033.1"/>
</dbReference>
<keyword evidence="2" id="KW-0812">Transmembrane</keyword>
<name>A0A410H3J3_9GAMM</name>
<feature type="compositionally biased region" description="Basic and acidic residues" evidence="1">
    <location>
        <begin position="131"/>
        <end position="147"/>
    </location>
</feature>
<feature type="transmembrane region" description="Helical" evidence="2">
    <location>
        <begin position="12"/>
        <end position="35"/>
    </location>
</feature>
<protein>
    <submittedName>
        <fullName evidence="3">Uncharacterized protein</fullName>
    </submittedName>
</protein>
<evidence type="ECO:0000313" key="3">
    <source>
        <dbReference type="EMBL" id="QAB15493.1"/>
    </source>
</evidence>
<keyword evidence="2" id="KW-0472">Membrane</keyword>
<dbReference type="AlphaFoldDB" id="A0A410H3J3"/>
<feature type="transmembrane region" description="Helical" evidence="2">
    <location>
        <begin position="55"/>
        <end position="83"/>
    </location>
</feature>
<proteinExistence type="predicted"/>
<feature type="region of interest" description="Disordered" evidence="1">
    <location>
        <begin position="111"/>
        <end position="147"/>
    </location>
</feature>
<gene>
    <name evidence="3" type="ORF">EPV75_07360</name>
</gene>
<keyword evidence="2" id="KW-1133">Transmembrane helix</keyword>
<evidence type="ECO:0000256" key="1">
    <source>
        <dbReference type="SAM" id="MobiDB-lite"/>
    </source>
</evidence>
<dbReference type="KEGG" id="htr:EPV75_07360"/>
<accession>A0A410H3J3</accession>